<keyword evidence="4" id="KW-1185">Reference proteome</keyword>
<dbReference type="Proteomes" id="UP000054166">
    <property type="component" value="Unassembled WGS sequence"/>
</dbReference>
<reference evidence="4" key="2">
    <citation type="submission" date="2015-01" db="EMBL/GenBank/DDBJ databases">
        <title>Evolutionary Origins and Diversification of the Mycorrhizal Mutualists.</title>
        <authorList>
            <consortium name="DOE Joint Genome Institute"/>
            <consortium name="Mycorrhizal Genomics Consortium"/>
            <person name="Kohler A."/>
            <person name="Kuo A."/>
            <person name="Nagy L.G."/>
            <person name="Floudas D."/>
            <person name="Copeland A."/>
            <person name="Barry K.W."/>
            <person name="Cichocki N."/>
            <person name="Veneault-Fourrey C."/>
            <person name="LaButti K."/>
            <person name="Lindquist E.A."/>
            <person name="Lipzen A."/>
            <person name="Lundell T."/>
            <person name="Morin E."/>
            <person name="Murat C."/>
            <person name="Riley R."/>
            <person name="Ohm R."/>
            <person name="Sun H."/>
            <person name="Tunlid A."/>
            <person name="Henrissat B."/>
            <person name="Grigoriev I.V."/>
            <person name="Hibbett D.S."/>
            <person name="Martin F."/>
        </authorList>
    </citation>
    <scope>NUCLEOTIDE SEQUENCE [LARGE SCALE GENOMIC DNA]</scope>
    <source>
        <strain evidence="4">F 1598</strain>
    </source>
</reference>
<accession>A0A0C3G0Y5</accession>
<evidence type="ECO:0000256" key="1">
    <source>
        <dbReference type="SAM" id="MobiDB-lite"/>
    </source>
</evidence>
<proteinExistence type="predicted"/>
<feature type="compositionally biased region" description="Polar residues" evidence="1">
    <location>
        <begin position="198"/>
        <end position="208"/>
    </location>
</feature>
<dbReference type="OrthoDB" id="3250110at2759"/>
<dbReference type="STRING" id="765440.A0A0C3G0Y5"/>
<keyword evidence="2" id="KW-1133">Transmembrane helix</keyword>
<reference evidence="3 4" key="1">
    <citation type="submission" date="2014-04" db="EMBL/GenBank/DDBJ databases">
        <authorList>
            <consortium name="DOE Joint Genome Institute"/>
            <person name="Kuo A."/>
            <person name="Tarkka M."/>
            <person name="Buscot F."/>
            <person name="Kohler A."/>
            <person name="Nagy L.G."/>
            <person name="Floudas D."/>
            <person name="Copeland A."/>
            <person name="Barry K.W."/>
            <person name="Cichocki N."/>
            <person name="Veneault-Fourrey C."/>
            <person name="LaButti K."/>
            <person name="Lindquist E.A."/>
            <person name="Lipzen A."/>
            <person name="Lundell T."/>
            <person name="Morin E."/>
            <person name="Murat C."/>
            <person name="Sun H."/>
            <person name="Tunlid A."/>
            <person name="Henrissat B."/>
            <person name="Grigoriev I.V."/>
            <person name="Hibbett D.S."/>
            <person name="Martin F."/>
            <person name="Nordberg H.P."/>
            <person name="Cantor M.N."/>
            <person name="Hua S.X."/>
        </authorList>
    </citation>
    <scope>NUCLEOTIDE SEQUENCE [LARGE SCALE GENOMIC DNA]</scope>
    <source>
        <strain evidence="3 4">F 1598</strain>
    </source>
</reference>
<dbReference type="AlphaFoldDB" id="A0A0C3G0Y5"/>
<evidence type="ECO:0000313" key="4">
    <source>
        <dbReference type="Proteomes" id="UP000054166"/>
    </source>
</evidence>
<feature type="transmembrane region" description="Helical" evidence="2">
    <location>
        <begin position="275"/>
        <end position="296"/>
    </location>
</feature>
<dbReference type="EMBL" id="KN832974">
    <property type="protein sequence ID" value="KIM89895.1"/>
    <property type="molecule type" value="Genomic_DNA"/>
</dbReference>
<keyword evidence="2" id="KW-0812">Transmembrane</keyword>
<sequence length="323" mass="35037">MTSKVLDAFKLKPFDLEPIYASWKAPVFTGNSKKDPSVEAWMEQIKAGCIERGVPEECWHKVAQNYMGDLAKARLDEVKKVMAQVQGGKYRWTWKKYKVAMTSMSWKIDSRKMEPVKIHEKKFGGWWVTKTKEEPKEQVPPRSPVKQRSMSNLLSSSSNIAEKEQPPIPVRSNTTLSSIMPTRSNTVTIKKLPPTPPLRSNTTISIKSPATKEAGDKTVDTTITTEVPAWLLNACSALDLLTTEHPKVMTTLSAILITVGSIPAIPAIASGAGGAILASGAAHAVGAVAVGVGSWIKLQQETKQKTLAVTAAAAEASESGKSK</sequence>
<evidence type="ECO:0000313" key="3">
    <source>
        <dbReference type="EMBL" id="KIM89895.1"/>
    </source>
</evidence>
<feature type="region of interest" description="Disordered" evidence="1">
    <location>
        <begin position="131"/>
        <end position="213"/>
    </location>
</feature>
<organism evidence="3 4">
    <name type="scientific">Piloderma croceum (strain F 1598)</name>
    <dbReference type="NCBI Taxonomy" id="765440"/>
    <lineage>
        <taxon>Eukaryota</taxon>
        <taxon>Fungi</taxon>
        <taxon>Dikarya</taxon>
        <taxon>Basidiomycota</taxon>
        <taxon>Agaricomycotina</taxon>
        <taxon>Agaricomycetes</taxon>
        <taxon>Agaricomycetidae</taxon>
        <taxon>Atheliales</taxon>
        <taxon>Atheliaceae</taxon>
        <taxon>Piloderma</taxon>
    </lineage>
</organism>
<keyword evidence="2" id="KW-0472">Membrane</keyword>
<feature type="compositionally biased region" description="Polar residues" evidence="1">
    <location>
        <begin position="171"/>
        <end position="188"/>
    </location>
</feature>
<protein>
    <submittedName>
        <fullName evidence="3">Uncharacterized protein</fullName>
    </submittedName>
</protein>
<dbReference type="InParanoid" id="A0A0C3G0Y5"/>
<feature type="compositionally biased region" description="Low complexity" evidence="1">
    <location>
        <begin position="149"/>
        <end position="159"/>
    </location>
</feature>
<evidence type="ECO:0000256" key="2">
    <source>
        <dbReference type="SAM" id="Phobius"/>
    </source>
</evidence>
<name>A0A0C3G0Y5_PILCF</name>
<feature type="transmembrane region" description="Helical" evidence="2">
    <location>
        <begin position="248"/>
        <end position="269"/>
    </location>
</feature>
<gene>
    <name evidence="3" type="ORF">PILCRDRAFT_2172</name>
</gene>
<dbReference type="HOGENOM" id="CLU_074149_0_0_1"/>